<dbReference type="Proteomes" id="UP001209878">
    <property type="component" value="Unassembled WGS sequence"/>
</dbReference>
<feature type="domain" description="F-box" evidence="1">
    <location>
        <begin position="54"/>
        <end position="103"/>
    </location>
</feature>
<protein>
    <recommendedName>
        <fullName evidence="1">F-box domain-containing protein</fullName>
    </recommendedName>
</protein>
<dbReference type="Pfam" id="PF12937">
    <property type="entry name" value="F-box-like"/>
    <property type="match status" value="1"/>
</dbReference>
<reference evidence="2" key="1">
    <citation type="journal article" date="2023" name="Mol. Biol. Evol.">
        <title>Third-Generation Sequencing Reveals the Adaptive Role of the Epigenome in Three Deep-Sea Polychaetes.</title>
        <authorList>
            <person name="Perez M."/>
            <person name="Aroh O."/>
            <person name="Sun Y."/>
            <person name="Lan Y."/>
            <person name="Juniper S.K."/>
            <person name="Young C.R."/>
            <person name="Angers B."/>
            <person name="Qian P.Y."/>
        </authorList>
    </citation>
    <scope>NUCLEOTIDE SEQUENCE</scope>
    <source>
        <strain evidence="2">R07B-5</strain>
    </source>
</reference>
<dbReference type="SMART" id="SM00256">
    <property type="entry name" value="FBOX"/>
    <property type="match status" value="1"/>
</dbReference>
<comment type="caution">
    <text evidence="2">The sequence shown here is derived from an EMBL/GenBank/DDBJ whole genome shotgun (WGS) entry which is preliminary data.</text>
</comment>
<evidence type="ECO:0000259" key="1">
    <source>
        <dbReference type="PROSITE" id="PS50181"/>
    </source>
</evidence>
<evidence type="ECO:0000313" key="3">
    <source>
        <dbReference type="Proteomes" id="UP001209878"/>
    </source>
</evidence>
<proteinExistence type="predicted"/>
<organism evidence="2 3">
    <name type="scientific">Ridgeia piscesae</name>
    <name type="common">Tubeworm</name>
    <dbReference type="NCBI Taxonomy" id="27915"/>
    <lineage>
        <taxon>Eukaryota</taxon>
        <taxon>Metazoa</taxon>
        <taxon>Spiralia</taxon>
        <taxon>Lophotrochozoa</taxon>
        <taxon>Annelida</taxon>
        <taxon>Polychaeta</taxon>
        <taxon>Sedentaria</taxon>
        <taxon>Canalipalpata</taxon>
        <taxon>Sabellida</taxon>
        <taxon>Siboglinidae</taxon>
        <taxon>Ridgeia</taxon>
    </lineage>
</organism>
<evidence type="ECO:0000313" key="2">
    <source>
        <dbReference type="EMBL" id="KAK2166987.1"/>
    </source>
</evidence>
<sequence>MYLSEPNLRLGIDHHGYTHASLNSGLLKRRKKRRRMVRSMSISPEESPRYDTPDVETLALPFHVCAGIFVHLTLPDLARCMLVCKEWRSLIDTCWFLRFYLRSHFDLDPIAPGSDVGPVLSRWKLKSEPDIANITDVSDDCVFTQFPIQWKCGIVLPADAPRPEGNIDVLHACLQTVSWLTRVRERIRDSHLSDRVEVCMLYWTRDSLPLPKEVLRMFHVNTDNIHTQSASKELTKQELFCYYGILTKRHNGCTLDSALYHWLISTTSGKSIIFDCSCTTWACPTMAFFLTRLSADWIGGLIYSI</sequence>
<name>A0AAD9NE60_RIDPI</name>
<dbReference type="PROSITE" id="PS50181">
    <property type="entry name" value="FBOX"/>
    <property type="match status" value="1"/>
</dbReference>
<gene>
    <name evidence="2" type="ORF">NP493_1292g00004</name>
</gene>
<dbReference type="CDD" id="cd09917">
    <property type="entry name" value="F-box_SF"/>
    <property type="match status" value="1"/>
</dbReference>
<dbReference type="Gene3D" id="1.20.1280.50">
    <property type="match status" value="1"/>
</dbReference>
<dbReference type="InterPro" id="IPR001810">
    <property type="entry name" value="F-box_dom"/>
</dbReference>
<dbReference type="EMBL" id="JAODUO010001291">
    <property type="protein sequence ID" value="KAK2166987.1"/>
    <property type="molecule type" value="Genomic_DNA"/>
</dbReference>
<accession>A0AAD9NE60</accession>
<dbReference type="AlphaFoldDB" id="A0AAD9NE60"/>
<dbReference type="InterPro" id="IPR036047">
    <property type="entry name" value="F-box-like_dom_sf"/>
</dbReference>
<keyword evidence="3" id="KW-1185">Reference proteome</keyword>
<dbReference type="SUPFAM" id="SSF81383">
    <property type="entry name" value="F-box domain"/>
    <property type="match status" value="1"/>
</dbReference>